<gene>
    <name evidence="2" type="ORF">CSKR_113292</name>
</gene>
<feature type="compositionally biased region" description="Polar residues" evidence="1">
    <location>
        <begin position="7"/>
        <end position="21"/>
    </location>
</feature>
<dbReference type="AlphaFoldDB" id="A0A419PGC4"/>
<organism evidence="2 3">
    <name type="scientific">Clonorchis sinensis</name>
    <name type="common">Chinese liver fluke</name>
    <dbReference type="NCBI Taxonomy" id="79923"/>
    <lineage>
        <taxon>Eukaryota</taxon>
        <taxon>Metazoa</taxon>
        <taxon>Spiralia</taxon>
        <taxon>Lophotrochozoa</taxon>
        <taxon>Platyhelminthes</taxon>
        <taxon>Trematoda</taxon>
        <taxon>Digenea</taxon>
        <taxon>Opisthorchiida</taxon>
        <taxon>Opisthorchiata</taxon>
        <taxon>Opisthorchiidae</taxon>
        <taxon>Clonorchis</taxon>
    </lineage>
</organism>
<evidence type="ECO:0000256" key="1">
    <source>
        <dbReference type="SAM" id="MobiDB-lite"/>
    </source>
</evidence>
<dbReference type="Proteomes" id="UP000286415">
    <property type="component" value="Unassembled WGS sequence"/>
</dbReference>
<feature type="compositionally biased region" description="Polar residues" evidence="1">
    <location>
        <begin position="92"/>
        <end position="104"/>
    </location>
</feature>
<dbReference type="EMBL" id="NIRI02000056">
    <property type="protein sequence ID" value="KAG5442845.1"/>
    <property type="molecule type" value="Genomic_DNA"/>
</dbReference>
<protein>
    <submittedName>
        <fullName evidence="2">Uncharacterized protein</fullName>
    </submittedName>
</protein>
<evidence type="ECO:0000313" key="2">
    <source>
        <dbReference type="EMBL" id="KAG5442845.1"/>
    </source>
</evidence>
<name>A0A419PGC4_CLOSI</name>
<feature type="compositionally biased region" description="Low complexity" evidence="1">
    <location>
        <begin position="36"/>
        <end position="55"/>
    </location>
</feature>
<evidence type="ECO:0000313" key="3">
    <source>
        <dbReference type="Proteomes" id="UP000286415"/>
    </source>
</evidence>
<feature type="compositionally biased region" description="Low complexity" evidence="1">
    <location>
        <begin position="112"/>
        <end position="135"/>
    </location>
</feature>
<reference evidence="2 3" key="2">
    <citation type="journal article" date="2021" name="Genomics">
        <title>High-quality reference genome for Clonorchis sinensis.</title>
        <authorList>
            <person name="Young N.D."/>
            <person name="Stroehlein A.J."/>
            <person name="Kinkar L."/>
            <person name="Wang T."/>
            <person name="Sohn W.M."/>
            <person name="Chang B.C.H."/>
            <person name="Kaur P."/>
            <person name="Weisz D."/>
            <person name="Dudchenko O."/>
            <person name="Aiden E.L."/>
            <person name="Korhonen P.K."/>
            <person name="Gasser R.B."/>
        </authorList>
    </citation>
    <scope>NUCLEOTIDE SEQUENCE [LARGE SCALE GENOMIC DNA]</scope>
    <source>
        <strain evidence="2">Cs-k2</strain>
    </source>
</reference>
<accession>A0A419PGC4</accession>
<proteinExistence type="predicted"/>
<reference evidence="2 3" key="1">
    <citation type="journal article" date="2018" name="Biotechnol. Adv.">
        <title>Improved genomic resources and new bioinformatic workflow for the carcinogenic parasite Clonorchis sinensis: Biotechnological implications.</title>
        <authorList>
            <person name="Wang D."/>
            <person name="Korhonen P.K."/>
            <person name="Gasser R.B."/>
            <person name="Young N.D."/>
        </authorList>
    </citation>
    <scope>NUCLEOTIDE SEQUENCE [LARGE SCALE GENOMIC DNA]</scope>
    <source>
        <strain evidence="2">Cs-k2</strain>
    </source>
</reference>
<feature type="compositionally biased region" description="Polar residues" evidence="1">
    <location>
        <begin position="193"/>
        <end position="210"/>
    </location>
</feature>
<dbReference type="InParanoid" id="A0A419PGC4"/>
<keyword evidence="3" id="KW-1185">Reference proteome</keyword>
<feature type="region of interest" description="Disordered" evidence="1">
    <location>
        <begin position="1"/>
        <end position="135"/>
    </location>
</feature>
<comment type="caution">
    <text evidence="2">The sequence shown here is derived from an EMBL/GenBank/DDBJ whole genome shotgun (WGS) entry which is preliminary data.</text>
</comment>
<sequence length="289" mass="31225">MHGSCKRTASTSSNDLYTSQILGDGKKQRRSCARCSCNSGSKSSFGSSSESLLSSPKRKQSSNDSTSKLEPEKTPARQNSSAKLTMSAIAKSPNTQFPQQSSVSRIPDSVASSSTSSSSITSSTETEETSFTSTDSWEALNSVPHRPMSSSHVGFMSDSLSSSDERYSLTHRPVARKPVPNHIYQNGEVRTGTLPSTLRQSTSSGLHSFSQSAPYDNQWAGASSEPSFAQDKLAVGTRGTAVLPSEIIWRCTRQWLAKCRLVLTSVLHIMDKLKSKAGTKQRLDGMLAR</sequence>
<feature type="region of interest" description="Disordered" evidence="1">
    <location>
        <begin position="185"/>
        <end position="210"/>
    </location>
</feature>